<dbReference type="HOGENOM" id="CLU_205131_0_0_6"/>
<dbReference type="Proteomes" id="UP000005090">
    <property type="component" value="Chromosome"/>
</dbReference>
<dbReference type="STRING" id="686340.Metal_2870"/>
<dbReference type="EMBL" id="CM001475">
    <property type="protein sequence ID" value="EIC30557.1"/>
    <property type="molecule type" value="Genomic_DNA"/>
</dbReference>
<dbReference type="AlphaFoldDB" id="H8GLN0"/>
<name>H8GLN0_METAL</name>
<keyword evidence="3" id="KW-1185">Reference proteome</keyword>
<keyword evidence="1" id="KW-0812">Transmembrane</keyword>
<proteinExistence type="predicted"/>
<gene>
    <name evidence="2" type="ORF">Metal_2870</name>
</gene>
<evidence type="ECO:0000313" key="3">
    <source>
        <dbReference type="Proteomes" id="UP000005090"/>
    </source>
</evidence>
<reference evidence="2 3" key="1">
    <citation type="journal article" date="2013" name="Genome Announc.">
        <title>Genome Sequence of the Obligate Gammaproteobacterial Methanotroph Methylomicrobium album Strain BG8.</title>
        <authorList>
            <person name="Kits K.D."/>
            <person name="Kalyuzhnaya M.G."/>
            <person name="Klotz M.G."/>
            <person name="Jetten M.S."/>
            <person name="Op den Camp H.J."/>
            <person name="Vuilleumier S."/>
            <person name="Bringel F."/>
            <person name="Dispirito A.A."/>
            <person name="Murrell J.C."/>
            <person name="Bruce D."/>
            <person name="Cheng J.F."/>
            <person name="Copeland A."/>
            <person name="Goodwin L."/>
            <person name="Hauser L."/>
            <person name="Lajus A."/>
            <person name="Land M.L."/>
            <person name="Lapidus A."/>
            <person name="Lucas S."/>
            <person name="Medigue C."/>
            <person name="Pitluck S."/>
            <person name="Woyke T."/>
            <person name="Zeytun A."/>
            <person name="Stein L.Y."/>
        </authorList>
    </citation>
    <scope>NUCLEOTIDE SEQUENCE [LARGE SCALE GENOMIC DNA]</scope>
    <source>
        <strain evidence="2 3">BG8</strain>
    </source>
</reference>
<keyword evidence="1" id="KW-1133">Transmembrane helix</keyword>
<organism evidence="2 3">
    <name type="scientific">Methylomicrobium album BG8</name>
    <dbReference type="NCBI Taxonomy" id="686340"/>
    <lineage>
        <taxon>Bacteria</taxon>
        <taxon>Pseudomonadati</taxon>
        <taxon>Pseudomonadota</taxon>
        <taxon>Gammaproteobacteria</taxon>
        <taxon>Methylococcales</taxon>
        <taxon>Methylococcaceae</taxon>
        <taxon>Methylomicrobium</taxon>
    </lineage>
</organism>
<keyword evidence="1" id="KW-0472">Membrane</keyword>
<evidence type="ECO:0000313" key="2">
    <source>
        <dbReference type="EMBL" id="EIC30557.1"/>
    </source>
</evidence>
<evidence type="ECO:0000256" key="1">
    <source>
        <dbReference type="SAM" id="Phobius"/>
    </source>
</evidence>
<dbReference type="eggNOG" id="ENOG50320Y1">
    <property type="taxonomic scope" value="Bacteria"/>
</dbReference>
<protein>
    <submittedName>
        <fullName evidence="2">Uncharacterized protein</fullName>
    </submittedName>
</protein>
<sequence>MMMNMPNIFQVFILGLFLFLPVCLIYRKAGFHPAWAALVFLPVFGMLLVFLQLAFLPWPNRRSELERKL</sequence>
<accession>H8GLN0</accession>
<feature type="transmembrane region" description="Helical" evidence="1">
    <location>
        <begin position="35"/>
        <end position="58"/>
    </location>
</feature>